<keyword evidence="2" id="KW-1185">Reference proteome</keyword>
<dbReference type="AlphaFoldDB" id="A0A8R2LW18"/>
<dbReference type="RefSeq" id="XP_037868545.1">
    <property type="nucleotide sequence ID" value="XM_038012617.2"/>
</dbReference>
<dbReference type="GeneID" id="119628842"/>
<dbReference type="Proteomes" id="UP000005204">
    <property type="component" value="Unassembled WGS sequence"/>
</dbReference>
<dbReference type="KEGG" id="bmor:119628842"/>
<proteinExistence type="predicted"/>
<name>A0A8R2LW18_BOMMO</name>
<protein>
    <submittedName>
        <fullName evidence="1">Uncharacterized protein</fullName>
    </submittedName>
</protein>
<reference evidence="1" key="2">
    <citation type="submission" date="2022-06" db="UniProtKB">
        <authorList>
            <consortium name="EnsemblMetazoa"/>
        </authorList>
    </citation>
    <scope>IDENTIFICATION</scope>
    <source>
        <strain evidence="1">p50T (Dazao)</strain>
    </source>
</reference>
<sequence length="198" mass="22609">MSKTPIKELAINFVPREITTPNKDQPGLSKTVFSHVSSFHSLLIDWVKLKDKGSKFCKGISSVKLHEYNDDYYPHLLKPLTEGLVEIIDSFQNIIEGIKILKNQLDSLSKLQSTDQPVILTWSVGRIHACVKNTYESLLKEYKLKKIVTENIAHCRDESLIEVYVSSWEFDPYLNMEENAYLFAEIGVAGISSFKKII</sequence>
<organism evidence="1 2">
    <name type="scientific">Bombyx mori</name>
    <name type="common">Silk moth</name>
    <dbReference type="NCBI Taxonomy" id="7091"/>
    <lineage>
        <taxon>Eukaryota</taxon>
        <taxon>Metazoa</taxon>
        <taxon>Ecdysozoa</taxon>
        <taxon>Arthropoda</taxon>
        <taxon>Hexapoda</taxon>
        <taxon>Insecta</taxon>
        <taxon>Pterygota</taxon>
        <taxon>Neoptera</taxon>
        <taxon>Endopterygota</taxon>
        <taxon>Lepidoptera</taxon>
        <taxon>Glossata</taxon>
        <taxon>Ditrysia</taxon>
        <taxon>Bombycoidea</taxon>
        <taxon>Bombycidae</taxon>
        <taxon>Bombycinae</taxon>
        <taxon>Bombyx</taxon>
    </lineage>
</organism>
<evidence type="ECO:0000313" key="2">
    <source>
        <dbReference type="Proteomes" id="UP000005204"/>
    </source>
</evidence>
<reference evidence="2" key="1">
    <citation type="journal article" date="2008" name="Insect Biochem. Mol. Biol.">
        <title>The genome of a lepidopteran model insect, the silkworm Bombyx mori.</title>
        <authorList>
            <consortium name="International Silkworm Genome Consortium"/>
        </authorList>
    </citation>
    <scope>NUCLEOTIDE SEQUENCE [LARGE SCALE GENOMIC DNA]</scope>
    <source>
        <strain evidence="2">p50T</strain>
    </source>
</reference>
<accession>A0A8R2LW18</accession>
<dbReference type="EnsemblMetazoa" id="XM_038012617.1">
    <property type="protein sequence ID" value="XP_037868545.1"/>
    <property type="gene ID" value="LOC119628842"/>
</dbReference>
<evidence type="ECO:0000313" key="1">
    <source>
        <dbReference type="EnsemblMetazoa" id="XP_037868545.1"/>
    </source>
</evidence>